<dbReference type="RefSeq" id="WP_021475296.1">
    <property type="nucleotide sequence ID" value="NZ_CP017707.1"/>
</dbReference>
<dbReference type="EMBL" id="CP017707">
    <property type="protein sequence ID" value="AOZ52128.1"/>
    <property type="molecule type" value="Genomic_DNA"/>
</dbReference>
<evidence type="ECO:0000313" key="4">
    <source>
        <dbReference type="Proteomes" id="UP000178776"/>
    </source>
</evidence>
<evidence type="ECO:0000313" key="3">
    <source>
        <dbReference type="EMBL" id="MEO2215996.1"/>
    </source>
</evidence>
<dbReference type="Proteomes" id="UP000178776">
    <property type="component" value="Chromosome"/>
</dbReference>
<evidence type="ECO:0000256" key="1">
    <source>
        <dbReference type="SAM" id="Coils"/>
    </source>
</evidence>
<dbReference type="EMBL" id="JBDOJC010000001">
    <property type="protein sequence ID" value="MEO2215996.1"/>
    <property type="molecule type" value="Genomic_DNA"/>
</dbReference>
<reference evidence="3 5" key="2">
    <citation type="submission" date="2024-05" db="EMBL/GenBank/DDBJ databases">
        <authorList>
            <person name="De Oliveira J.P."/>
            <person name="Noriler S.A."/>
            <person name="De Oliveira A.G."/>
            <person name="Sipoli D.S."/>
        </authorList>
    </citation>
    <scope>NUCLEOTIDE SEQUENCE [LARGE SCALE GENOMIC DNA]</scope>
    <source>
        <strain evidence="3 5">LABIM189</strain>
    </source>
</reference>
<dbReference type="KEGG" id="cvc:BKX93_20410"/>
<dbReference type="STRING" id="1108595.BKX93_20410"/>
<reference evidence="2 4" key="1">
    <citation type="submission" date="2016-10" db="EMBL/GenBank/DDBJ databases">
        <title>Chromobacterium muskegensis sp. nov., an insecticidal bacterium isolated from Sphagnum bogs.</title>
        <authorList>
            <person name="Sparks M.E."/>
            <person name="Blackburn M.B."/>
            <person name="Gundersen-Rindal D.E."/>
            <person name="Mitchell A."/>
            <person name="Farrar R."/>
            <person name="Kuhar D."/>
        </authorList>
    </citation>
    <scope>NUCLEOTIDE SEQUENCE [LARGE SCALE GENOMIC DNA]</scope>
    <source>
        <strain evidence="2 4">21-1</strain>
    </source>
</reference>
<name>A0A1D9LLE2_9NEIS</name>
<dbReference type="AlphaFoldDB" id="A0A1D9LLE2"/>
<feature type="coiled-coil region" evidence="1">
    <location>
        <begin position="63"/>
        <end position="104"/>
    </location>
</feature>
<dbReference type="Proteomes" id="UP001455709">
    <property type="component" value="Unassembled WGS sequence"/>
</dbReference>
<proteinExistence type="predicted"/>
<keyword evidence="5" id="KW-1185">Reference proteome</keyword>
<accession>A0A1D9LLE2</accession>
<organism evidence="2 4">
    <name type="scientific">Chromobacterium vaccinii</name>
    <dbReference type="NCBI Taxonomy" id="1108595"/>
    <lineage>
        <taxon>Bacteria</taxon>
        <taxon>Pseudomonadati</taxon>
        <taxon>Pseudomonadota</taxon>
        <taxon>Betaproteobacteria</taxon>
        <taxon>Neisseriales</taxon>
        <taxon>Chromobacteriaceae</taxon>
        <taxon>Chromobacterium</taxon>
    </lineage>
</organism>
<evidence type="ECO:0000313" key="5">
    <source>
        <dbReference type="Proteomes" id="UP001455709"/>
    </source>
</evidence>
<evidence type="ECO:0000313" key="2">
    <source>
        <dbReference type="EMBL" id="AOZ52128.1"/>
    </source>
</evidence>
<gene>
    <name evidence="3" type="ORF">ABGV49_02810</name>
    <name evidence="2" type="ORF">BKX93_20410</name>
</gene>
<protein>
    <submittedName>
        <fullName evidence="2">Uncharacterized protein</fullName>
    </submittedName>
</protein>
<sequence length="127" mass="14911">MLSQLLCIKRRRENSLRAALVRLADEELKLCARRDAIHERRHALYAEWRLQAARSGQFDQTELEKLRAALSRLEGEDQSLQRQLEELAAERLRLTQTRAEQETMLLRNLREQEKLSALLDDESDKDA</sequence>
<keyword evidence="1" id="KW-0175">Coiled coil</keyword>
<dbReference type="GeneID" id="68843568"/>